<gene>
    <name evidence="2" type="ORF">GCM10017083_38910</name>
</gene>
<evidence type="ECO:0000313" key="2">
    <source>
        <dbReference type="EMBL" id="GHD57425.1"/>
    </source>
</evidence>
<reference evidence="2" key="2">
    <citation type="submission" date="2020-09" db="EMBL/GenBank/DDBJ databases">
        <authorList>
            <person name="Sun Q."/>
            <person name="Kim S."/>
        </authorList>
    </citation>
    <scope>NUCLEOTIDE SEQUENCE</scope>
    <source>
        <strain evidence="2">KCTC 42651</strain>
    </source>
</reference>
<evidence type="ECO:0000313" key="3">
    <source>
        <dbReference type="Proteomes" id="UP000630353"/>
    </source>
</evidence>
<evidence type="ECO:0008006" key="4">
    <source>
        <dbReference type="Google" id="ProtNLM"/>
    </source>
</evidence>
<protein>
    <recommendedName>
        <fullName evidence="4">PAS domain-containing protein</fullName>
    </recommendedName>
</protein>
<dbReference type="EMBL" id="BMZS01000009">
    <property type="protein sequence ID" value="GHD57425.1"/>
    <property type="molecule type" value="Genomic_DNA"/>
</dbReference>
<dbReference type="Pfam" id="PF07310">
    <property type="entry name" value="PAS_5"/>
    <property type="match status" value="1"/>
</dbReference>
<sequence length="176" mass="20215">MMADYASGGSPAGSSDSEGSSSRFLFDPADVAGLPEELQTFYEFWRRKHRPDGLPRRSDFDPLDLKPYLGRIMILQVERSDPGRLRFRYRLYGSAIADLQRRDLTGRYVDETFSPVRYARTQRSYATVMEHGCAQFLVGRAPLDKDFIVYERILCPLRGETGDDVGFLIALFRYQH</sequence>
<dbReference type="InterPro" id="IPR009922">
    <property type="entry name" value="DUF1457"/>
</dbReference>
<accession>A0A918XV75</accession>
<reference evidence="2" key="1">
    <citation type="journal article" date="2014" name="Int. J. Syst. Evol. Microbiol.">
        <title>Complete genome sequence of Corynebacterium casei LMG S-19264T (=DSM 44701T), isolated from a smear-ripened cheese.</title>
        <authorList>
            <consortium name="US DOE Joint Genome Institute (JGI-PGF)"/>
            <person name="Walter F."/>
            <person name="Albersmeier A."/>
            <person name="Kalinowski J."/>
            <person name="Ruckert C."/>
        </authorList>
    </citation>
    <scope>NUCLEOTIDE SEQUENCE</scope>
    <source>
        <strain evidence="2">KCTC 42651</strain>
    </source>
</reference>
<feature type="region of interest" description="Disordered" evidence="1">
    <location>
        <begin position="1"/>
        <end position="21"/>
    </location>
</feature>
<keyword evidence="3" id="KW-1185">Reference proteome</keyword>
<organism evidence="2 3">
    <name type="scientific">Thalassobaculum fulvum</name>
    <dbReference type="NCBI Taxonomy" id="1633335"/>
    <lineage>
        <taxon>Bacteria</taxon>
        <taxon>Pseudomonadati</taxon>
        <taxon>Pseudomonadota</taxon>
        <taxon>Alphaproteobacteria</taxon>
        <taxon>Rhodospirillales</taxon>
        <taxon>Thalassobaculaceae</taxon>
        <taxon>Thalassobaculum</taxon>
    </lineage>
</organism>
<dbReference type="AlphaFoldDB" id="A0A918XV75"/>
<evidence type="ECO:0000256" key="1">
    <source>
        <dbReference type="SAM" id="MobiDB-lite"/>
    </source>
</evidence>
<dbReference type="Proteomes" id="UP000630353">
    <property type="component" value="Unassembled WGS sequence"/>
</dbReference>
<feature type="compositionally biased region" description="Low complexity" evidence="1">
    <location>
        <begin position="7"/>
        <end position="21"/>
    </location>
</feature>
<name>A0A918XV75_9PROT</name>
<proteinExistence type="predicted"/>
<comment type="caution">
    <text evidence="2">The sequence shown here is derived from an EMBL/GenBank/DDBJ whole genome shotgun (WGS) entry which is preliminary data.</text>
</comment>